<dbReference type="EMBL" id="VSRR010001751">
    <property type="protein sequence ID" value="MPC27458.1"/>
    <property type="molecule type" value="Genomic_DNA"/>
</dbReference>
<proteinExistence type="predicted"/>
<organism evidence="1 2">
    <name type="scientific">Portunus trituberculatus</name>
    <name type="common">Swimming crab</name>
    <name type="synonym">Neptunus trituberculatus</name>
    <dbReference type="NCBI Taxonomy" id="210409"/>
    <lineage>
        <taxon>Eukaryota</taxon>
        <taxon>Metazoa</taxon>
        <taxon>Ecdysozoa</taxon>
        <taxon>Arthropoda</taxon>
        <taxon>Crustacea</taxon>
        <taxon>Multicrustacea</taxon>
        <taxon>Malacostraca</taxon>
        <taxon>Eumalacostraca</taxon>
        <taxon>Eucarida</taxon>
        <taxon>Decapoda</taxon>
        <taxon>Pleocyemata</taxon>
        <taxon>Brachyura</taxon>
        <taxon>Eubrachyura</taxon>
        <taxon>Portunoidea</taxon>
        <taxon>Portunidae</taxon>
        <taxon>Portuninae</taxon>
        <taxon>Portunus</taxon>
    </lineage>
</organism>
<sequence>MHHHTHHHTDATRHTTHPRVIQVIAIPTPTHLSPPPPVPVTEATRHAAAAAAPRHATRFKADILLQRGTAGALTRRTALLGRSHARRLPPRRAVSPGQACGLREVPLPHPSTAAALIAHPRSTGHRRSAQVTPARERAPSAAMAATYFGRVPLHGSRPAVPPRPPSAGGFSVWTVLDIVLCLVPRVSHKAARHGE</sequence>
<evidence type="ECO:0000313" key="2">
    <source>
        <dbReference type="Proteomes" id="UP000324222"/>
    </source>
</evidence>
<comment type="caution">
    <text evidence="1">The sequence shown here is derived from an EMBL/GenBank/DDBJ whole genome shotgun (WGS) entry which is preliminary data.</text>
</comment>
<protein>
    <submittedName>
        <fullName evidence="1">Uncharacterized protein</fullName>
    </submittedName>
</protein>
<dbReference type="Proteomes" id="UP000324222">
    <property type="component" value="Unassembled WGS sequence"/>
</dbReference>
<accession>A0A5B7E108</accession>
<reference evidence="1 2" key="1">
    <citation type="submission" date="2019-05" db="EMBL/GenBank/DDBJ databases">
        <title>Another draft genome of Portunus trituberculatus and its Hox gene families provides insights of decapod evolution.</title>
        <authorList>
            <person name="Jeong J.-H."/>
            <person name="Song I."/>
            <person name="Kim S."/>
            <person name="Choi T."/>
            <person name="Kim D."/>
            <person name="Ryu S."/>
            <person name="Kim W."/>
        </authorList>
    </citation>
    <scope>NUCLEOTIDE SEQUENCE [LARGE SCALE GENOMIC DNA]</scope>
    <source>
        <tissue evidence="1">Muscle</tissue>
    </source>
</reference>
<dbReference type="AlphaFoldDB" id="A0A5B7E108"/>
<keyword evidence="2" id="KW-1185">Reference proteome</keyword>
<gene>
    <name evidence="1" type="ORF">E2C01_020628</name>
</gene>
<name>A0A5B7E108_PORTR</name>
<evidence type="ECO:0000313" key="1">
    <source>
        <dbReference type="EMBL" id="MPC27458.1"/>
    </source>
</evidence>